<sequence length="191" mass="21483">MFTTCSWLNEPDDWRLDGDTLDVVTNARTDFWRETHYGFTRDSGHFFGREVTGDFTAELRVRAHYEALYDQAGIMVRIDETQWIKAGIEISDGEPLLGSVLTVGQSDWATGRYGRDASDFRIRVTLSEGVLRLQASSDGKVWPLARLCPFPQAARYQVGPMCCTPERAGLRVRFSDFQVGPASTKALHDLA</sequence>
<keyword evidence="2" id="KW-1185">Reference proteome</keyword>
<proteinExistence type="predicted"/>
<dbReference type="InterPro" id="IPR015987">
    <property type="entry name" value="UCP022704"/>
</dbReference>
<dbReference type="AlphaFoldDB" id="A0A6S7B8V3"/>
<dbReference type="SUPFAM" id="SSF49899">
    <property type="entry name" value="Concanavalin A-like lectins/glucanases"/>
    <property type="match status" value="1"/>
</dbReference>
<evidence type="ECO:0008006" key="3">
    <source>
        <dbReference type="Google" id="ProtNLM"/>
    </source>
</evidence>
<dbReference type="PANTHER" id="PTHR35332">
    <property type="entry name" value="REGULATION OF ENOLASE PROTEIN 1"/>
    <property type="match status" value="1"/>
</dbReference>
<dbReference type="InterPro" id="IPR013320">
    <property type="entry name" value="ConA-like_dom_sf"/>
</dbReference>
<gene>
    <name evidence="1" type="ORF">LMG28138_03267</name>
</gene>
<evidence type="ECO:0000313" key="1">
    <source>
        <dbReference type="EMBL" id="CAB3792108.1"/>
    </source>
</evidence>
<dbReference type="RefSeq" id="WP_175105799.1">
    <property type="nucleotide sequence ID" value="NZ_CADIKM010000015.1"/>
</dbReference>
<protein>
    <recommendedName>
        <fullName evidence="3">Regulation of enolase protein 1</fullName>
    </recommendedName>
</protein>
<organism evidence="1 2">
    <name type="scientific">Pararobbsia alpina</name>
    <dbReference type="NCBI Taxonomy" id="621374"/>
    <lineage>
        <taxon>Bacteria</taxon>
        <taxon>Pseudomonadati</taxon>
        <taxon>Pseudomonadota</taxon>
        <taxon>Betaproteobacteria</taxon>
        <taxon>Burkholderiales</taxon>
        <taxon>Burkholderiaceae</taxon>
        <taxon>Pararobbsia</taxon>
    </lineage>
</organism>
<dbReference type="Pfam" id="PF07081">
    <property type="entry name" value="DUF1349"/>
    <property type="match status" value="1"/>
</dbReference>
<dbReference type="InterPro" id="IPR009784">
    <property type="entry name" value="DUF1349"/>
</dbReference>
<evidence type="ECO:0000313" key="2">
    <source>
        <dbReference type="Proteomes" id="UP000494115"/>
    </source>
</evidence>
<dbReference type="PANTHER" id="PTHR35332:SF2">
    <property type="entry name" value="REGULATION OF ENOLASE PROTEIN 1"/>
    <property type="match status" value="1"/>
</dbReference>
<reference evidence="1 2" key="1">
    <citation type="submission" date="2020-04" db="EMBL/GenBank/DDBJ databases">
        <authorList>
            <person name="De Canck E."/>
        </authorList>
    </citation>
    <scope>NUCLEOTIDE SEQUENCE [LARGE SCALE GENOMIC DNA]</scope>
    <source>
        <strain evidence="1 2">LMG 28138</strain>
    </source>
</reference>
<dbReference type="EMBL" id="CADIKM010000015">
    <property type="protein sequence ID" value="CAB3792108.1"/>
    <property type="molecule type" value="Genomic_DNA"/>
</dbReference>
<dbReference type="PIRSF" id="PIRSF022704">
    <property type="entry name" value="UCP022704"/>
    <property type="match status" value="1"/>
</dbReference>
<name>A0A6S7B8V3_9BURK</name>
<dbReference type="Gene3D" id="2.60.120.200">
    <property type="match status" value="1"/>
</dbReference>
<accession>A0A6S7B8V3</accession>
<dbReference type="Proteomes" id="UP000494115">
    <property type="component" value="Unassembled WGS sequence"/>
</dbReference>